<proteinExistence type="predicted"/>
<protein>
    <submittedName>
        <fullName evidence="2">Uncharacterized protein</fullName>
    </submittedName>
</protein>
<evidence type="ECO:0000313" key="3">
    <source>
        <dbReference type="Proteomes" id="UP000257109"/>
    </source>
</evidence>
<keyword evidence="3" id="KW-1185">Reference proteome</keyword>
<sequence length="353" mass="40168">MATSSIRIAMEGQSVVVIHDASREINIRIFEWSLHGLSLVPGDMLTLIAVMHQIITPMGYKSSVDSRLMFGASQKIIQAQAARKKEEYLNKPELDRIFNLYKSEKVGFKIEMATGSSLKAVALKSAMKLKATWLILDRNMKNDEEYFLQKLSCGILRVRRFNKIVRLRGPLHLPQETRPGSTRETYTDSIPLPDTSTEHDSDLFSVESSPNTTNNLMIGQGRDYQRNREQGQRQKSLHDGGYSTPDHLSIEEKGICYKQSECQTKRGQCWPDEEQIQSKHHGKEWNPKPQEKGERSSSSCGGARNFYHGRAEEYKILACKSKSEEIEIGSSFGECETYYLKNCYTSLQLQPTN</sequence>
<feature type="compositionally biased region" description="Basic and acidic residues" evidence="1">
    <location>
        <begin position="283"/>
        <end position="295"/>
    </location>
</feature>
<feature type="compositionally biased region" description="Polar residues" evidence="1">
    <location>
        <begin position="206"/>
        <end position="217"/>
    </location>
</feature>
<reference evidence="2" key="1">
    <citation type="submission" date="2018-05" db="EMBL/GenBank/DDBJ databases">
        <title>Draft genome of Mucuna pruriens seed.</title>
        <authorList>
            <person name="Nnadi N.E."/>
            <person name="Vos R."/>
            <person name="Hasami M.H."/>
            <person name="Devisetty U.K."/>
            <person name="Aguiy J.C."/>
        </authorList>
    </citation>
    <scope>NUCLEOTIDE SEQUENCE [LARGE SCALE GENOMIC DNA]</scope>
    <source>
        <strain evidence="2">JCA_2017</strain>
    </source>
</reference>
<feature type="region of interest" description="Disordered" evidence="1">
    <location>
        <begin position="172"/>
        <end position="218"/>
    </location>
</feature>
<feature type="compositionally biased region" description="Basic and acidic residues" evidence="1">
    <location>
        <begin position="225"/>
        <end position="238"/>
    </location>
</feature>
<gene>
    <name evidence="2" type="ORF">CR513_52645</name>
</gene>
<name>A0A371EQQ3_MUCPR</name>
<dbReference type="EMBL" id="QJKJ01012572">
    <property type="protein sequence ID" value="RDX68377.1"/>
    <property type="molecule type" value="Genomic_DNA"/>
</dbReference>
<evidence type="ECO:0000313" key="2">
    <source>
        <dbReference type="EMBL" id="RDX68377.1"/>
    </source>
</evidence>
<evidence type="ECO:0000256" key="1">
    <source>
        <dbReference type="SAM" id="MobiDB-lite"/>
    </source>
</evidence>
<dbReference type="GO" id="GO:0003856">
    <property type="term" value="F:3-dehydroquinate synthase activity"/>
    <property type="evidence" value="ECO:0007669"/>
    <property type="project" value="InterPro"/>
</dbReference>
<feature type="non-terminal residue" evidence="2">
    <location>
        <position position="1"/>
    </location>
</feature>
<organism evidence="2 3">
    <name type="scientific">Mucuna pruriens</name>
    <name type="common">Velvet bean</name>
    <name type="synonym">Dolichos pruriens</name>
    <dbReference type="NCBI Taxonomy" id="157652"/>
    <lineage>
        <taxon>Eukaryota</taxon>
        <taxon>Viridiplantae</taxon>
        <taxon>Streptophyta</taxon>
        <taxon>Embryophyta</taxon>
        <taxon>Tracheophyta</taxon>
        <taxon>Spermatophyta</taxon>
        <taxon>Magnoliopsida</taxon>
        <taxon>eudicotyledons</taxon>
        <taxon>Gunneridae</taxon>
        <taxon>Pentapetalae</taxon>
        <taxon>rosids</taxon>
        <taxon>fabids</taxon>
        <taxon>Fabales</taxon>
        <taxon>Fabaceae</taxon>
        <taxon>Papilionoideae</taxon>
        <taxon>50 kb inversion clade</taxon>
        <taxon>NPAAA clade</taxon>
        <taxon>indigoferoid/millettioid clade</taxon>
        <taxon>Phaseoleae</taxon>
        <taxon>Mucuna</taxon>
    </lineage>
</organism>
<dbReference type="PANTHER" id="PTHR33563">
    <property type="match status" value="1"/>
</dbReference>
<comment type="caution">
    <text evidence="2">The sequence shown here is derived from an EMBL/GenBank/DDBJ whole genome shotgun (WGS) entry which is preliminary data.</text>
</comment>
<dbReference type="Proteomes" id="UP000257109">
    <property type="component" value="Unassembled WGS sequence"/>
</dbReference>
<accession>A0A371EQQ3</accession>
<dbReference type="AlphaFoldDB" id="A0A371EQQ3"/>
<dbReference type="GO" id="GO:0016491">
    <property type="term" value="F:oxidoreductase activity"/>
    <property type="evidence" value="ECO:0007669"/>
    <property type="project" value="InterPro"/>
</dbReference>
<dbReference type="InterPro" id="IPR002812">
    <property type="entry name" value="DHQS"/>
</dbReference>
<dbReference type="PANTHER" id="PTHR33563:SF5">
    <property type="entry name" value="USPA DOMAIN-CONTAINING PROTEIN"/>
    <property type="match status" value="1"/>
</dbReference>
<dbReference type="STRING" id="157652.A0A371EQQ3"/>
<dbReference type="GO" id="GO:0009073">
    <property type="term" value="P:aromatic amino acid family biosynthetic process"/>
    <property type="evidence" value="ECO:0007669"/>
    <property type="project" value="InterPro"/>
</dbReference>
<feature type="region of interest" description="Disordered" evidence="1">
    <location>
        <begin position="225"/>
        <end position="244"/>
    </location>
</feature>
<dbReference type="OrthoDB" id="4062651at2759"/>
<feature type="region of interest" description="Disordered" evidence="1">
    <location>
        <begin position="275"/>
        <end position="302"/>
    </location>
</feature>
<feature type="compositionally biased region" description="Polar residues" evidence="1">
    <location>
        <begin position="178"/>
        <end position="188"/>
    </location>
</feature>